<feature type="region of interest" description="Disordered" evidence="1">
    <location>
        <begin position="198"/>
        <end position="237"/>
    </location>
</feature>
<evidence type="ECO:0000313" key="3">
    <source>
        <dbReference type="EnsemblPlants" id="ONIVA12G16370.1"/>
    </source>
</evidence>
<dbReference type="PANTHER" id="PTHR32141:SF168">
    <property type="entry name" value="OS12G0595200 PROTEIN"/>
    <property type="match status" value="1"/>
</dbReference>
<dbReference type="PANTHER" id="PTHR32141">
    <property type="match status" value="1"/>
</dbReference>
<feature type="compositionally biased region" description="Acidic residues" evidence="1">
    <location>
        <begin position="206"/>
        <end position="224"/>
    </location>
</feature>
<feature type="region of interest" description="Disordered" evidence="1">
    <location>
        <begin position="35"/>
        <end position="83"/>
    </location>
</feature>
<dbReference type="EnsemblPlants" id="ONIVA12G16370.1">
    <property type="protein sequence ID" value="ONIVA12G16370.1"/>
    <property type="gene ID" value="ONIVA12G16370"/>
</dbReference>
<accession>A0A0E0JBX3</accession>
<dbReference type="InterPro" id="IPR055302">
    <property type="entry name" value="F-box_dom-containing"/>
</dbReference>
<dbReference type="InterPro" id="IPR055411">
    <property type="entry name" value="LRR_FXL15/At3g58940/PEG3-like"/>
</dbReference>
<reference evidence="3" key="1">
    <citation type="submission" date="2015-04" db="UniProtKB">
        <authorList>
            <consortium name="EnsemblPlants"/>
        </authorList>
    </citation>
    <scope>IDENTIFICATION</scope>
    <source>
        <strain evidence="3">SL10</strain>
    </source>
</reference>
<dbReference type="Gramene" id="ONIVA12G16370.1">
    <property type="protein sequence ID" value="ONIVA12G16370.1"/>
    <property type="gene ID" value="ONIVA12G16370"/>
</dbReference>
<organism evidence="3">
    <name type="scientific">Oryza nivara</name>
    <name type="common">Indian wild rice</name>
    <name type="synonym">Oryza sativa f. spontanea</name>
    <dbReference type="NCBI Taxonomy" id="4536"/>
    <lineage>
        <taxon>Eukaryota</taxon>
        <taxon>Viridiplantae</taxon>
        <taxon>Streptophyta</taxon>
        <taxon>Embryophyta</taxon>
        <taxon>Tracheophyta</taxon>
        <taxon>Spermatophyta</taxon>
        <taxon>Magnoliopsida</taxon>
        <taxon>Liliopsida</taxon>
        <taxon>Poales</taxon>
        <taxon>Poaceae</taxon>
        <taxon>BOP clade</taxon>
        <taxon>Oryzoideae</taxon>
        <taxon>Oryzeae</taxon>
        <taxon>Oryzinae</taxon>
        <taxon>Oryza</taxon>
    </lineage>
</organism>
<feature type="region of interest" description="Disordered" evidence="1">
    <location>
        <begin position="244"/>
        <end position="263"/>
    </location>
</feature>
<dbReference type="Proteomes" id="UP000006591">
    <property type="component" value="Chromosome 12"/>
</dbReference>
<dbReference type="STRING" id="4536.A0A0E0JBX3"/>
<proteinExistence type="predicted"/>
<feature type="domain" description="F-box/LRR-repeat protein 15/At3g58940/PEG3-like LRR" evidence="2">
    <location>
        <begin position="915"/>
        <end position="1131"/>
    </location>
</feature>
<reference evidence="3" key="2">
    <citation type="submission" date="2018-04" db="EMBL/GenBank/DDBJ databases">
        <title>OnivRS2 (Oryza nivara Reference Sequence Version 2).</title>
        <authorList>
            <person name="Zhang J."/>
            <person name="Kudrna D."/>
            <person name="Lee S."/>
            <person name="Talag J."/>
            <person name="Rajasekar S."/>
            <person name="Welchert J."/>
            <person name="Hsing Y.-I."/>
            <person name="Wing R.A."/>
        </authorList>
    </citation>
    <scope>NUCLEOTIDE SEQUENCE [LARGE SCALE GENOMIC DNA]</scope>
    <source>
        <strain evidence="3">SL10</strain>
    </source>
</reference>
<feature type="compositionally biased region" description="Basic and acidic residues" evidence="1">
    <location>
        <begin position="43"/>
        <end position="59"/>
    </location>
</feature>
<dbReference type="HOGENOM" id="CLU_275398_0_0_1"/>
<feature type="compositionally biased region" description="Basic and acidic residues" evidence="1">
    <location>
        <begin position="71"/>
        <end position="83"/>
    </location>
</feature>
<evidence type="ECO:0000256" key="1">
    <source>
        <dbReference type="SAM" id="MobiDB-lite"/>
    </source>
</evidence>
<dbReference type="SUPFAM" id="SSF52058">
    <property type="entry name" value="L domain-like"/>
    <property type="match status" value="1"/>
</dbReference>
<sequence length="1329" mass="147217">METPVDGFSADANLPSPRRSDCEVALEKNSLYEYPTPAISKFETAERERERESERERGGRGGTEAACSTRLRRDSPERNGEARARVVASAVARMKPPRATVTHATPAAVLAPPVGDVPHAGWRGLPDDVVARVLVRLPVVDLFRLGYLFSPRWLDIWRAEPLYLHDRQFVSPRIAAADVADAIANVLELHVGDGVQFVGVQGESRSDDDDDDDEDDDDDDDDGDGGGGNEVVGADGHDLGVVVHPWREDDDDDSDDHDGGLDDAEDEAAVQDAGVVDDSGPGVAVELEHEAADQGGGVRVVDDSDGEGAAGRCRLRFPGGIGADDGVISDDDLYGHDDIPDGGYEIGRVYSFRVETTRWRADQLHRWCAALQRGRVREVTLTNLTMEGFPDLPQGILDCGTSLKGLHVFFFTVEADHIDPLVNLRVLGVYGCSGMITRALRPESEIRVLTIDFNHLGDVVVQTTRLRSLWMFNNVVQGTVIVNDALQFRDLHLLPPTRPSRIFIGDAPSLRSIGSLDLFNTVFVIKGIVIQAGMVQRPPKMRSVRILGLRVNYTDMGHRVPREIEQILKCFPCLEKLEIMRDDEVTPEEGLLKADGEHIYQGNNFFRDLGCFSHHLRWIYLTTFRGGKYELSLGKAILDEARAGTIFRMVPPPGSNTDNIVNQLRRAMQHFRMTTPNHAVRDRHPIARSKFETAERRQLAPYASSSAAWRGRRRPPAKSPERARWPERMDHESIVASDLSIYPPPPGTRTLATPRVVLAPPPVAVVNQPHADWRGLPDAAVSRVLDRLPVVDLFRLGYLFSPRWLHIWRARPLYLHDRQFTTPPIPAANVANAITNVLHHHVGEGVQLLPVQGGGGGGGGQGEGALVGGGDADEAVTSDDEIYEDEGIIQNAGHEIGRVYCLRVETTRWSLDHLVRWCAELQRGGARVLMLANLAIPEHPELPQAILDCGASLLGLHVFFFTVEAYHIAALVELRALGLYGCIEGHGMIDRVLHPESPIRKLAIHGGMGRTFAVAGATRLRSLVLFDNQVGTVAVDGAARFRNLYMSDTKPSRIRIGAAPRLRRILSLDIFNTVLVIQGLAIQIGMMEPPPQIRSVRHLGLRVNYTEMDVRLPRLMEQILKSFPRVKSLDIMRCDDVTQAEGLLQWNDAHYDGNNFFDGLESFNYHLRWIYLEDFRGGKCEVALMKAMLDKAINDTILDKQRPPALTLNQLDLSLQNFKLHTLNGAIRGNLVSFVAADASGSCRDDEVTVAEGLLKATDEHIYKGNNFFHGLRGFRGGKRELALIKAILDEARAGTRLRMEYSTRSNPELTMDQLDQLVSPDFRAAHSK</sequence>
<feature type="compositionally biased region" description="Acidic residues" evidence="1">
    <location>
        <begin position="248"/>
        <end position="263"/>
    </location>
</feature>
<feature type="domain" description="F-box/LRR-repeat protein 15/At3g58940/PEG3-like LRR" evidence="2">
    <location>
        <begin position="364"/>
        <end position="579"/>
    </location>
</feature>
<name>A0A0E0JBX3_ORYNI</name>
<protein>
    <recommendedName>
        <fullName evidence="2">F-box/LRR-repeat protein 15/At3g58940/PEG3-like LRR domain-containing protein</fullName>
    </recommendedName>
</protein>
<dbReference type="eggNOG" id="ENOG502R6HN">
    <property type="taxonomic scope" value="Eukaryota"/>
</dbReference>
<evidence type="ECO:0000259" key="2">
    <source>
        <dbReference type="Pfam" id="PF24758"/>
    </source>
</evidence>
<feature type="region of interest" description="Disordered" evidence="1">
    <location>
        <begin position="1"/>
        <end position="21"/>
    </location>
</feature>
<feature type="region of interest" description="Disordered" evidence="1">
    <location>
        <begin position="704"/>
        <end position="724"/>
    </location>
</feature>
<dbReference type="Pfam" id="PF24758">
    <property type="entry name" value="LRR_At5g56370"/>
    <property type="match status" value="2"/>
</dbReference>
<evidence type="ECO:0000313" key="4">
    <source>
        <dbReference type="Proteomes" id="UP000006591"/>
    </source>
</evidence>
<keyword evidence="4" id="KW-1185">Reference proteome</keyword>